<sequence>MNLNIKNKFKNICDHLGKNNKPTYVVMAIAAVKGICRPTFTMMEKKEDPKTKKYTAIREGLTELIAIPVYWGLGELSAKVATKHLPKELQKKGAKNAMFLGVCTAALLIIPGLCSAVIKPIMSTFYHDGAPAKKPNKTLDVESKAPQLPAAKVSAPGIPTVNRPNFYNFSNRAEYGMKVGGV</sequence>
<keyword evidence="1" id="KW-0472">Membrane</keyword>
<evidence type="ECO:0000313" key="2">
    <source>
        <dbReference type="EMBL" id="HIS82396.1"/>
    </source>
</evidence>
<comment type="caution">
    <text evidence="2">The sequence shown here is derived from an EMBL/GenBank/DDBJ whole genome shotgun (WGS) entry which is preliminary data.</text>
</comment>
<dbReference type="EMBL" id="DVJO01000049">
    <property type="protein sequence ID" value="HIS82396.1"/>
    <property type="molecule type" value="Genomic_DNA"/>
</dbReference>
<name>A0A9D1FVX8_9BACT</name>
<protein>
    <submittedName>
        <fullName evidence="2">Uncharacterized protein</fullName>
    </submittedName>
</protein>
<keyword evidence="1" id="KW-1133">Transmembrane helix</keyword>
<accession>A0A9D1FVX8</accession>
<keyword evidence="1" id="KW-0812">Transmembrane</keyword>
<evidence type="ECO:0000256" key="1">
    <source>
        <dbReference type="SAM" id="Phobius"/>
    </source>
</evidence>
<dbReference type="Proteomes" id="UP000824139">
    <property type="component" value="Unassembled WGS sequence"/>
</dbReference>
<dbReference type="AlphaFoldDB" id="A0A9D1FVX8"/>
<reference evidence="2" key="1">
    <citation type="submission" date="2020-10" db="EMBL/GenBank/DDBJ databases">
        <authorList>
            <person name="Gilroy R."/>
        </authorList>
    </citation>
    <scope>NUCLEOTIDE SEQUENCE</scope>
    <source>
        <strain evidence="2">CHK152-2994</strain>
    </source>
</reference>
<reference evidence="2" key="2">
    <citation type="journal article" date="2021" name="PeerJ">
        <title>Extensive microbial diversity within the chicken gut microbiome revealed by metagenomics and culture.</title>
        <authorList>
            <person name="Gilroy R."/>
            <person name="Ravi A."/>
            <person name="Getino M."/>
            <person name="Pursley I."/>
            <person name="Horton D.L."/>
            <person name="Alikhan N.F."/>
            <person name="Baker D."/>
            <person name="Gharbi K."/>
            <person name="Hall N."/>
            <person name="Watson M."/>
            <person name="Adriaenssens E.M."/>
            <person name="Foster-Nyarko E."/>
            <person name="Jarju S."/>
            <person name="Secka A."/>
            <person name="Antonio M."/>
            <person name="Oren A."/>
            <person name="Chaudhuri R.R."/>
            <person name="La Ragione R."/>
            <person name="Hildebrand F."/>
            <person name="Pallen M.J."/>
        </authorList>
    </citation>
    <scope>NUCLEOTIDE SEQUENCE</scope>
    <source>
        <strain evidence="2">CHK152-2994</strain>
    </source>
</reference>
<feature type="transmembrane region" description="Helical" evidence="1">
    <location>
        <begin position="97"/>
        <end position="118"/>
    </location>
</feature>
<gene>
    <name evidence="2" type="ORF">IAD41_02155</name>
</gene>
<proteinExistence type="predicted"/>
<evidence type="ECO:0000313" key="3">
    <source>
        <dbReference type="Proteomes" id="UP000824139"/>
    </source>
</evidence>
<organism evidence="2 3">
    <name type="scientific">Candidatus Scatenecus faecavium</name>
    <dbReference type="NCBI Taxonomy" id="2840915"/>
    <lineage>
        <taxon>Bacteria</taxon>
        <taxon>Candidatus Scatenecus</taxon>
    </lineage>
</organism>